<name>A0ABR5A9W6_9BACL</name>
<dbReference type="InterPro" id="IPR000073">
    <property type="entry name" value="AB_hydrolase_1"/>
</dbReference>
<protein>
    <submittedName>
        <fullName evidence="4">Proline iminopeptidase</fullName>
    </submittedName>
</protein>
<dbReference type="InterPro" id="IPR002410">
    <property type="entry name" value="Peptidase_S33"/>
</dbReference>
<comment type="similarity">
    <text evidence="1">Belongs to the peptidase S33 family.</text>
</comment>
<sequence>MRKRNQRKNVHILHMQAPNGIAESEYVQIGGIDQWITIRGEDRTNPVLLFLHGGPGSTYSIFAAMLRPWEKDFTIVQRDQRGTGKTFRKNGNSGCGTITFDRIAQDGIEVAQHVCQKLGQDKVILIGSSAGSLPGILMAARRPDLFHAYVGTDQNSPDSTRLAHRLALDAMREARMDKGVRWLEQMGPDPSRWTLPDLDKRNRFMVKVPQQVPNMIMDLILPALLASPEHTFRDIIDVFKGMNFSLEHLFREMVTFDYNKLGNRFALPFFIFQGESDIITPVAPAAAFFEKIEAPHKEFALIRNAGHLACFAQPEQFLAELNRRVRPLAVKPQDLPLSGPSTIAAVLQ</sequence>
<comment type="caution">
    <text evidence="4">The sequence shown here is derived from an EMBL/GenBank/DDBJ whole genome shotgun (WGS) entry which is preliminary data.</text>
</comment>
<accession>A0ABR5A9W6</accession>
<gene>
    <name evidence="4" type="ORF">SD70_30380</name>
</gene>
<evidence type="ECO:0000313" key="4">
    <source>
        <dbReference type="EMBL" id="KIL37845.1"/>
    </source>
</evidence>
<evidence type="ECO:0000313" key="5">
    <source>
        <dbReference type="Proteomes" id="UP000031967"/>
    </source>
</evidence>
<keyword evidence="5" id="KW-1185">Reference proteome</keyword>
<dbReference type="EMBL" id="JXAK01000092">
    <property type="protein sequence ID" value="KIL37845.1"/>
    <property type="molecule type" value="Genomic_DNA"/>
</dbReference>
<feature type="domain" description="AB hydrolase-1" evidence="3">
    <location>
        <begin position="46"/>
        <end position="311"/>
    </location>
</feature>
<dbReference type="PANTHER" id="PTHR43194:SF2">
    <property type="entry name" value="PEROXISOMAL MEMBRANE PROTEIN LPX1"/>
    <property type="match status" value="1"/>
</dbReference>
<dbReference type="Proteomes" id="UP000031967">
    <property type="component" value="Unassembled WGS sequence"/>
</dbReference>
<keyword evidence="2" id="KW-0378">Hydrolase</keyword>
<dbReference type="PANTHER" id="PTHR43194">
    <property type="entry name" value="HYDROLASE ALPHA/BETA FOLD FAMILY"/>
    <property type="match status" value="1"/>
</dbReference>
<dbReference type="InterPro" id="IPR050228">
    <property type="entry name" value="Carboxylesterase_BioH"/>
</dbReference>
<dbReference type="Gene3D" id="3.40.50.1820">
    <property type="entry name" value="alpha/beta hydrolase"/>
    <property type="match status" value="1"/>
</dbReference>
<dbReference type="SUPFAM" id="SSF53474">
    <property type="entry name" value="alpha/beta-Hydrolases"/>
    <property type="match status" value="1"/>
</dbReference>
<proteinExistence type="inferred from homology"/>
<dbReference type="PRINTS" id="PR00793">
    <property type="entry name" value="PROAMNOPTASE"/>
</dbReference>
<evidence type="ECO:0000256" key="1">
    <source>
        <dbReference type="ARBA" id="ARBA00010088"/>
    </source>
</evidence>
<evidence type="ECO:0000259" key="3">
    <source>
        <dbReference type="Pfam" id="PF00561"/>
    </source>
</evidence>
<evidence type="ECO:0000256" key="2">
    <source>
        <dbReference type="ARBA" id="ARBA00022801"/>
    </source>
</evidence>
<reference evidence="4 5" key="1">
    <citation type="submission" date="2014-12" db="EMBL/GenBank/DDBJ databases">
        <title>Draft genome sequence of Paenibacillus kamchatkensis strain B-2647.</title>
        <authorList>
            <person name="Karlyshev A.V."/>
            <person name="Kudryashova E.B."/>
        </authorList>
    </citation>
    <scope>NUCLEOTIDE SEQUENCE [LARGE SCALE GENOMIC DNA]</scope>
    <source>
        <strain evidence="4 5">VKM B-2647</strain>
    </source>
</reference>
<dbReference type="InterPro" id="IPR029058">
    <property type="entry name" value="AB_hydrolase_fold"/>
</dbReference>
<organism evidence="4 5">
    <name type="scientific">Gordoniibacillus kamchatkensis</name>
    <dbReference type="NCBI Taxonomy" id="1590651"/>
    <lineage>
        <taxon>Bacteria</taxon>
        <taxon>Bacillati</taxon>
        <taxon>Bacillota</taxon>
        <taxon>Bacilli</taxon>
        <taxon>Bacillales</taxon>
        <taxon>Paenibacillaceae</taxon>
        <taxon>Gordoniibacillus</taxon>
    </lineage>
</organism>
<dbReference type="Pfam" id="PF00561">
    <property type="entry name" value="Abhydrolase_1"/>
    <property type="match status" value="1"/>
</dbReference>